<comment type="caution">
    <text evidence="1">The sequence shown here is derived from an EMBL/GenBank/DDBJ whole genome shotgun (WGS) entry which is preliminary data.</text>
</comment>
<keyword evidence="2" id="KW-1185">Reference proteome</keyword>
<sequence>MSVEHGEFQICLDGCIIKSKLIGSFNEFGAKCYTDAVIEIVKKFDGKPFAILVNNLELFGGTPEAYQVLEQYNIWVNQQHMLAKAFVFNASILATIMKNMPPSMQADNIQMFKTLEDAESWLKEVLLQHVEIRT</sequence>
<evidence type="ECO:0000313" key="2">
    <source>
        <dbReference type="Proteomes" id="UP001155546"/>
    </source>
</evidence>
<accession>A0A9X2WJJ1</accession>
<gene>
    <name evidence="1" type="ORF">NE535_02175</name>
</gene>
<dbReference type="AlphaFoldDB" id="A0A9X2WJJ1"/>
<proteinExistence type="predicted"/>
<dbReference type="RefSeq" id="WP_261297058.1">
    <property type="nucleotide sequence ID" value="NZ_JAMTCD010000002.1"/>
</dbReference>
<evidence type="ECO:0000313" key="1">
    <source>
        <dbReference type="EMBL" id="MCT7940614.1"/>
    </source>
</evidence>
<protein>
    <submittedName>
        <fullName evidence="1">Uncharacterized protein</fullName>
    </submittedName>
</protein>
<organism evidence="1 2">
    <name type="scientific">Shewanella holmiensis</name>
    <dbReference type="NCBI Taxonomy" id="2952222"/>
    <lineage>
        <taxon>Bacteria</taxon>
        <taxon>Pseudomonadati</taxon>
        <taxon>Pseudomonadota</taxon>
        <taxon>Gammaproteobacteria</taxon>
        <taxon>Alteromonadales</taxon>
        <taxon>Shewanellaceae</taxon>
        <taxon>Shewanella</taxon>
    </lineage>
</organism>
<dbReference type="EMBL" id="JAMTCD010000002">
    <property type="protein sequence ID" value="MCT7940614.1"/>
    <property type="molecule type" value="Genomic_DNA"/>
</dbReference>
<dbReference type="Proteomes" id="UP001155546">
    <property type="component" value="Unassembled WGS sequence"/>
</dbReference>
<name>A0A9X2WJJ1_9GAMM</name>
<reference evidence="1" key="1">
    <citation type="journal article" date="2023" name="Int. J. Syst. Evol. Microbiol.">
        <title>&lt;i&gt;Shewanella septentrionalis&lt;/i&gt; sp. nov. and &lt;i&gt;Shewanella holmiensis&lt;/i&gt; sp. nov., isolated from Baltic Sea water and sediments.</title>
        <authorList>
            <person name="Martin-Rodriguez A.J."/>
            <person name="Thorell K."/>
            <person name="Joffre E."/>
            <person name="Jensie-Markopoulos S."/>
            <person name="Moore E.R.B."/>
            <person name="Sjoling A."/>
        </authorList>
    </citation>
    <scope>NUCLEOTIDE SEQUENCE</scope>
    <source>
        <strain evidence="1">SP1S2-7</strain>
    </source>
</reference>